<reference evidence="2" key="1">
    <citation type="submission" date="2021-07" db="EMBL/GenBank/DDBJ databases">
        <authorList>
            <person name="Durling M."/>
        </authorList>
    </citation>
    <scope>NUCLEOTIDE SEQUENCE</scope>
</reference>
<keyword evidence="1" id="KW-0472">Membrane</keyword>
<name>A0A9N9KUB8_9HELO</name>
<gene>
    <name evidence="2" type="ORF">HYFRA_00007526</name>
</gene>
<evidence type="ECO:0000256" key="1">
    <source>
        <dbReference type="SAM" id="Phobius"/>
    </source>
</evidence>
<dbReference type="EMBL" id="CAJVRL010000048">
    <property type="protein sequence ID" value="CAG8952813.1"/>
    <property type="molecule type" value="Genomic_DNA"/>
</dbReference>
<comment type="caution">
    <text evidence="2">The sequence shown here is derived from an EMBL/GenBank/DDBJ whole genome shotgun (WGS) entry which is preliminary data.</text>
</comment>
<keyword evidence="3" id="KW-1185">Reference proteome</keyword>
<protein>
    <submittedName>
        <fullName evidence="2">Uncharacterized protein</fullName>
    </submittedName>
</protein>
<keyword evidence="1" id="KW-1133">Transmembrane helix</keyword>
<feature type="transmembrane region" description="Helical" evidence="1">
    <location>
        <begin position="49"/>
        <end position="70"/>
    </location>
</feature>
<dbReference type="OrthoDB" id="2332199at2759"/>
<dbReference type="Proteomes" id="UP000696280">
    <property type="component" value="Unassembled WGS sequence"/>
</dbReference>
<feature type="transmembrane region" description="Helical" evidence="1">
    <location>
        <begin position="115"/>
        <end position="133"/>
    </location>
</feature>
<evidence type="ECO:0000313" key="3">
    <source>
        <dbReference type="Proteomes" id="UP000696280"/>
    </source>
</evidence>
<accession>A0A9N9KUB8</accession>
<sequence>MGIPHSTARWVAPLSFAIDFAAQQYGMLATPNMKDVHDANLSFWSPQPYFIAGFFFPQQLFQLAWLYRLYKLDPKKSEETEREVETMVKFVPYYTVGNLCIATWMIFWNNSALKVANVFVLINSFTQLYFIAIKQPPMNTRSTSSILTHIVSKTFAGIGVLDFLHNGSVAYFNHQGPSTAVKILTGLGFGALASGSDWIFGGCLVYDLIALAVGQRGIGEVGWSNLLGAYALGAAGIVTAKNLVRPPYNKGETISYAPAPATLEEESD</sequence>
<evidence type="ECO:0000313" key="2">
    <source>
        <dbReference type="EMBL" id="CAG8952813.1"/>
    </source>
</evidence>
<dbReference type="AlphaFoldDB" id="A0A9N9KUB8"/>
<proteinExistence type="predicted"/>
<feature type="transmembrane region" description="Helical" evidence="1">
    <location>
        <begin position="91"/>
        <end position="109"/>
    </location>
</feature>
<keyword evidence="1" id="KW-0812">Transmembrane</keyword>
<organism evidence="2 3">
    <name type="scientific">Hymenoscyphus fraxineus</name>
    <dbReference type="NCBI Taxonomy" id="746836"/>
    <lineage>
        <taxon>Eukaryota</taxon>
        <taxon>Fungi</taxon>
        <taxon>Dikarya</taxon>
        <taxon>Ascomycota</taxon>
        <taxon>Pezizomycotina</taxon>
        <taxon>Leotiomycetes</taxon>
        <taxon>Helotiales</taxon>
        <taxon>Helotiaceae</taxon>
        <taxon>Hymenoscyphus</taxon>
    </lineage>
</organism>